<proteinExistence type="predicted"/>
<dbReference type="AlphaFoldDB" id="A0A3B0ZY92"/>
<feature type="transmembrane region" description="Helical" evidence="1">
    <location>
        <begin position="29"/>
        <end position="46"/>
    </location>
</feature>
<feature type="transmembrane region" description="Helical" evidence="1">
    <location>
        <begin position="52"/>
        <end position="72"/>
    </location>
</feature>
<reference evidence="2" key="1">
    <citation type="submission" date="2018-06" db="EMBL/GenBank/DDBJ databases">
        <authorList>
            <person name="Zhirakovskaya E."/>
        </authorList>
    </citation>
    <scope>NUCLEOTIDE SEQUENCE</scope>
</reference>
<sequence length="92" mass="9990">MAIEKVTDSVPHKRKGIEVQPSPLNHIKLELGVVLCVAVLVLLLAPSFSESLAVQLLILLGYGVIAGGWLVWRIRKTMAGLLEDSDGKDCQQ</sequence>
<evidence type="ECO:0000256" key="1">
    <source>
        <dbReference type="SAM" id="Phobius"/>
    </source>
</evidence>
<keyword evidence="1" id="KW-0812">Transmembrane</keyword>
<gene>
    <name evidence="2" type="ORF">MNBD_GAMMA18-2452</name>
</gene>
<keyword evidence="1" id="KW-1133">Transmembrane helix</keyword>
<protein>
    <submittedName>
        <fullName evidence="2">Uncharacterized protein</fullName>
    </submittedName>
</protein>
<accession>A0A3B0ZY92</accession>
<organism evidence="2">
    <name type="scientific">hydrothermal vent metagenome</name>
    <dbReference type="NCBI Taxonomy" id="652676"/>
    <lineage>
        <taxon>unclassified sequences</taxon>
        <taxon>metagenomes</taxon>
        <taxon>ecological metagenomes</taxon>
    </lineage>
</organism>
<evidence type="ECO:0000313" key="2">
    <source>
        <dbReference type="EMBL" id="VAW85556.1"/>
    </source>
</evidence>
<name>A0A3B0ZY92_9ZZZZ</name>
<dbReference type="EMBL" id="UOFP01000099">
    <property type="protein sequence ID" value="VAW85556.1"/>
    <property type="molecule type" value="Genomic_DNA"/>
</dbReference>
<keyword evidence="1" id="KW-0472">Membrane</keyword>